<sequence length="194" mass="21611">MRQQFNDFREINEVAFSAQRRTWVFASHPSPANGTFQAWIDGDTATEPGRKKQLARQALGHKAPAQPLSAPPRPAPAPAPAPAPIQRATPPDPISPARASNGDRFARAFHLVRHDGRVIVPVRMRDRDTGNVAFRVAKMGNTKDGQREIHDEAELLRLCESGQYQVRAQPLDKSTPANFIRPLRNHRIVKTPAR</sequence>
<feature type="region of interest" description="Disordered" evidence="1">
    <location>
        <begin position="34"/>
        <end position="100"/>
    </location>
</feature>
<keyword evidence="3" id="KW-1185">Reference proteome</keyword>
<gene>
    <name evidence="2" type="ORF">G6F50_015490</name>
</gene>
<dbReference type="EMBL" id="JAANIU010008604">
    <property type="protein sequence ID" value="KAG1534716.1"/>
    <property type="molecule type" value="Genomic_DNA"/>
</dbReference>
<reference evidence="2 3" key="1">
    <citation type="journal article" date="2020" name="Microb. Genom.">
        <title>Genetic diversity of clinical and environmental Mucorales isolates obtained from an investigation of mucormycosis cases among solid organ transplant recipients.</title>
        <authorList>
            <person name="Nguyen M.H."/>
            <person name="Kaul D."/>
            <person name="Muto C."/>
            <person name="Cheng S.J."/>
            <person name="Richter R.A."/>
            <person name="Bruno V.M."/>
            <person name="Liu G."/>
            <person name="Beyhan S."/>
            <person name="Sundermann A.J."/>
            <person name="Mounaud S."/>
            <person name="Pasculle A.W."/>
            <person name="Nierman W.C."/>
            <person name="Driscoll E."/>
            <person name="Cumbie R."/>
            <person name="Clancy C.J."/>
            <person name="Dupont C.L."/>
        </authorList>
    </citation>
    <scope>NUCLEOTIDE SEQUENCE [LARGE SCALE GENOMIC DNA]</scope>
    <source>
        <strain evidence="2 3">GL24</strain>
    </source>
</reference>
<dbReference type="Proteomes" id="UP000740926">
    <property type="component" value="Unassembled WGS sequence"/>
</dbReference>
<evidence type="ECO:0000256" key="1">
    <source>
        <dbReference type="SAM" id="MobiDB-lite"/>
    </source>
</evidence>
<feature type="compositionally biased region" description="Pro residues" evidence="1">
    <location>
        <begin position="69"/>
        <end position="83"/>
    </location>
</feature>
<protein>
    <submittedName>
        <fullName evidence="2">Uncharacterized protein</fullName>
    </submittedName>
</protein>
<comment type="caution">
    <text evidence="2">The sequence shown here is derived from an EMBL/GenBank/DDBJ whole genome shotgun (WGS) entry which is preliminary data.</text>
</comment>
<name>A0A9P6XY26_9FUNG</name>
<dbReference type="AlphaFoldDB" id="A0A9P6XY26"/>
<organism evidence="2 3">
    <name type="scientific">Rhizopus delemar</name>
    <dbReference type="NCBI Taxonomy" id="936053"/>
    <lineage>
        <taxon>Eukaryota</taxon>
        <taxon>Fungi</taxon>
        <taxon>Fungi incertae sedis</taxon>
        <taxon>Mucoromycota</taxon>
        <taxon>Mucoromycotina</taxon>
        <taxon>Mucoromycetes</taxon>
        <taxon>Mucorales</taxon>
        <taxon>Mucorineae</taxon>
        <taxon>Rhizopodaceae</taxon>
        <taxon>Rhizopus</taxon>
    </lineage>
</organism>
<evidence type="ECO:0000313" key="3">
    <source>
        <dbReference type="Proteomes" id="UP000740926"/>
    </source>
</evidence>
<proteinExistence type="predicted"/>
<accession>A0A9P6XY26</accession>
<evidence type="ECO:0000313" key="2">
    <source>
        <dbReference type="EMBL" id="KAG1534716.1"/>
    </source>
</evidence>